<sequence length="694" mass="80297">MGKPNNYNLKSYDINKSLGDNVSLYSYNQSSKCCTKENFFKFCRKFITFMISRVGLMILMVGYVLAGGFIFEAIESDFETKALNYSESVLEDMLKRIYKQIENNSTRVKDESFYMFLRHEIRSFGDFFTNATLNGTLTGHIEPQWDFFGSVFYCVTLVSTIGYGHITCKTKVGKIFTILYSSIGIPLMMLFLANTGSSTATVFKFIFLKINSIKKGYRARKLNRLNKVAWKNVELNQFNDEESVKEEDEYIDYDTRVKNEDFYEYRPDYDQTKNQELKIEQKKSKENEKPSFKKIKKQIKNNNSTITVNIGLRCVEVPIEFIKSLTKSNISKSKSTSIQNLNNINSNKIEHIVKKEDPKMIEAIKKIDNLIERDSSVEHESDNENEDKVCYSLDNINNLPKLNSFMIDNELNSNEQLNNNEYLITNIFINSKRKKSTSTNTKPFKSSSLNEKKNRKDLLDTNTKLSVSKSELLLNVNTLADKTPQIKTLEINESIINKRKNSINKNIELNNSSPSLVLDFGNKNQGRLKRQTNTSRSLYSYDYRMLNNKGIRKKPYYNKFKTTQIPIYNTKQLNLIYKQYRQERQEKQGVPISYTLIIMTLYLICGMLMFSSYEKWGKLDALYFCFVTLTTIGFGDMIPGSTLLNRKASKNSLYISALYIFVGLILIAMCINLVKTQIKLKIKSIARKIGLSNC</sequence>
<feature type="transmembrane region" description="Helical" evidence="10">
    <location>
        <begin position="46"/>
        <end position="71"/>
    </location>
</feature>
<feature type="domain" description="Potassium channel" evidence="11">
    <location>
        <begin position="140"/>
        <end position="197"/>
    </location>
</feature>
<dbReference type="Gene3D" id="1.10.287.70">
    <property type="match status" value="2"/>
</dbReference>
<keyword evidence="5 8" id="KW-0406">Ion transport</keyword>
<keyword evidence="3 8" id="KW-0812">Transmembrane</keyword>
<evidence type="ECO:0000256" key="4">
    <source>
        <dbReference type="ARBA" id="ARBA00022989"/>
    </source>
</evidence>
<dbReference type="GO" id="GO:0005886">
    <property type="term" value="C:plasma membrane"/>
    <property type="evidence" value="ECO:0007669"/>
    <property type="project" value="TreeGrafter"/>
</dbReference>
<dbReference type="OrthoDB" id="297496at2759"/>
<dbReference type="AlphaFoldDB" id="A0A813S2W4"/>
<reference evidence="12" key="1">
    <citation type="submission" date="2021-02" db="EMBL/GenBank/DDBJ databases">
        <authorList>
            <person name="Nowell W R."/>
        </authorList>
    </citation>
    <scope>NUCLEOTIDE SEQUENCE</scope>
    <source>
        <strain evidence="12">Ploen Becks lab</strain>
    </source>
</reference>
<keyword evidence="6 10" id="KW-0472">Membrane</keyword>
<dbReference type="SUPFAM" id="SSF81324">
    <property type="entry name" value="Voltage-gated potassium channels"/>
    <property type="match status" value="2"/>
</dbReference>
<keyword evidence="13" id="KW-1185">Reference proteome</keyword>
<evidence type="ECO:0000256" key="7">
    <source>
        <dbReference type="ARBA" id="ARBA00023303"/>
    </source>
</evidence>
<comment type="similarity">
    <text evidence="8">Belongs to the two pore domain potassium channel (TC 1.A.1.8) family.</text>
</comment>
<evidence type="ECO:0000313" key="12">
    <source>
        <dbReference type="EMBL" id="CAF0793330.1"/>
    </source>
</evidence>
<evidence type="ECO:0000256" key="1">
    <source>
        <dbReference type="ARBA" id="ARBA00004141"/>
    </source>
</evidence>
<evidence type="ECO:0000256" key="5">
    <source>
        <dbReference type="ARBA" id="ARBA00023065"/>
    </source>
</evidence>
<keyword evidence="2 8" id="KW-0813">Transport</keyword>
<dbReference type="PANTHER" id="PTHR11003">
    <property type="entry name" value="POTASSIUM CHANNEL, SUBFAMILY K"/>
    <property type="match status" value="1"/>
</dbReference>
<evidence type="ECO:0000256" key="3">
    <source>
        <dbReference type="ARBA" id="ARBA00022692"/>
    </source>
</evidence>
<evidence type="ECO:0000256" key="8">
    <source>
        <dbReference type="RuleBase" id="RU003857"/>
    </source>
</evidence>
<name>A0A813S2W4_9BILA</name>
<evidence type="ECO:0000256" key="10">
    <source>
        <dbReference type="SAM" id="Phobius"/>
    </source>
</evidence>
<dbReference type="PANTHER" id="PTHR11003:SF334">
    <property type="entry name" value="FI03418P"/>
    <property type="match status" value="1"/>
</dbReference>
<comment type="subcellular location">
    <subcellularLocation>
        <location evidence="1">Membrane</location>
        <topology evidence="1">Multi-pass membrane protein</topology>
    </subcellularLocation>
</comment>
<protein>
    <recommendedName>
        <fullName evidence="11">Potassium channel domain-containing protein</fullName>
    </recommendedName>
</protein>
<dbReference type="InterPro" id="IPR013099">
    <property type="entry name" value="K_chnl_dom"/>
</dbReference>
<feature type="transmembrane region" description="Helical" evidence="10">
    <location>
        <begin position="653"/>
        <end position="674"/>
    </location>
</feature>
<accession>A0A813S2W4</accession>
<dbReference type="InterPro" id="IPR003280">
    <property type="entry name" value="2pore_dom_K_chnl"/>
</dbReference>
<organism evidence="12 13">
    <name type="scientific">Brachionus calyciflorus</name>
    <dbReference type="NCBI Taxonomy" id="104777"/>
    <lineage>
        <taxon>Eukaryota</taxon>
        <taxon>Metazoa</taxon>
        <taxon>Spiralia</taxon>
        <taxon>Gnathifera</taxon>
        <taxon>Rotifera</taxon>
        <taxon>Eurotatoria</taxon>
        <taxon>Monogononta</taxon>
        <taxon>Pseudotrocha</taxon>
        <taxon>Ploima</taxon>
        <taxon>Brachionidae</taxon>
        <taxon>Brachionus</taxon>
    </lineage>
</organism>
<feature type="transmembrane region" description="Helical" evidence="10">
    <location>
        <begin position="147"/>
        <end position="168"/>
    </location>
</feature>
<comment type="caution">
    <text evidence="12">The sequence shown here is derived from an EMBL/GenBank/DDBJ whole genome shotgun (WGS) entry which is preliminary data.</text>
</comment>
<evidence type="ECO:0000256" key="6">
    <source>
        <dbReference type="ARBA" id="ARBA00023136"/>
    </source>
</evidence>
<evidence type="ECO:0000259" key="11">
    <source>
        <dbReference type="Pfam" id="PF07885"/>
    </source>
</evidence>
<dbReference type="GO" id="GO:0030322">
    <property type="term" value="P:stabilization of membrane potential"/>
    <property type="evidence" value="ECO:0007669"/>
    <property type="project" value="TreeGrafter"/>
</dbReference>
<dbReference type="GO" id="GO:0022841">
    <property type="term" value="F:potassium ion leak channel activity"/>
    <property type="evidence" value="ECO:0007669"/>
    <property type="project" value="TreeGrafter"/>
</dbReference>
<evidence type="ECO:0000256" key="2">
    <source>
        <dbReference type="ARBA" id="ARBA00022448"/>
    </source>
</evidence>
<keyword evidence="4 10" id="KW-1133">Transmembrane helix</keyword>
<dbReference type="Proteomes" id="UP000663879">
    <property type="component" value="Unassembled WGS sequence"/>
</dbReference>
<evidence type="ECO:0000313" key="13">
    <source>
        <dbReference type="Proteomes" id="UP000663879"/>
    </source>
</evidence>
<dbReference type="EMBL" id="CAJNOC010000699">
    <property type="protein sequence ID" value="CAF0793330.1"/>
    <property type="molecule type" value="Genomic_DNA"/>
</dbReference>
<gene>
    <name evidence="12" type="ORF">OXX778_LOCUS6084</name>
</gene>
<feature type="transmembrane region" description="Helical" evidence="10">
    <location>
        <begin position="592"/>
        <end position="610"/>
    </location>
</feature>
<dbReference type="PRINTS" id="PR01333">
    <property type="entry name" value="2POREKCHANEL"/>
</dbReference>
<feature type="transmembrane region" description="Helical" evidence="10">
    <location>
        <begin position="175"/>
        <end position="193"/>
    </location>
</feature>
<dbReference type="GO" id="GO:0015271">
    <property type="term" value="F:outward rectifier potassium channel activity"/>
    <property type="evidence" value="ECO:0007669"/>
    <property type="project" value="TreeGrafter"/>
</dbReference>
<proteinExistence type="inferred from homology"/>
<dbReference type="Pfam" id="PF07885">
    <property type="entry name" value="Ion_trans_2"/>
    <property type="match status" value="2"/>
</dbReference>
<feature type="region of interest" description="Disordered" evidence="9">
    <location>
        <begin position="435"/>
        <end position="456"/>
    </location>
</feature>
<feature type="transmembrane region" description="Helical" evidence="10">
    <location>
        <begin position="622"/>
        <end position="641"/>
    </location>
</feature>
<evidence type="ECO:0000256" key="9">
    <source>
        <dbReference type="SAM" id="MobiDB-lite"/>
    </source>
</evidence>
<keyword evidence="7 8" id="KW-0407">Ion channel</keyword>
<feature type="domain" description="Potassium channel" evidence="11">
    <location>
        <begin position="597"/>
        <end position="675"/>
    </location>
</feature>